<reference evidence="1 2" key="1">
    <citation type="journal article" date="2010" name="Stand. Genomic Sci.">
        <title>Complete genome sequence of Haloterrigena turkmenica type strain (4k).</title>
        <authorList>
            <person name="Saunders E."/>
            <person name="Tindall B.J."/>
            <person name="Fahnrich R."/>
            <person name="Lapidus A."/>
            <person name="Copeland A."/>
            <person name="Del Rio T.G."/>
            <person name="Lucas S."/>
            <person name="Chen F."/>
            <person name="Tice H."/>
            <person name="Cheng J.F."/>
            <person name="Han C."/>
            <person name="Detter J.C."/>
            <person name="Bruce D."/>
            <person name="Goodwin L."/>
            <person name="Chain P."/>
            <person name="Pitluck S."/>
            <person name="Pati A."/>
            <person name="Ivanova N."/>
            <person name="Mavromatis K."/>
            <person name="Chen A."/>
            <person name="Palaniappan K."/>
            <person name="Land M."/>
            <person name="Hauser L."/>
            <person name="Chang Y.J."/>
            <person name="Jeffries C.D."/>
            <person name="Brettin T."/>
            <person name="Rohde M."/>
            <person name="Goker M."/>
            <person name="Bristow J."/>
            <person name="Eisen J.A."/>
            <person name="Markowitz V."/>
            <person name="Hugenholtz P."/>
            <person name="Klenk H.P."/>
            <person name="Kyrpides N.C."/>
        </authorList>
    </citation>
    <scope>NUCLEOTIDE SEQUENCE [LARGE SCALE GENOMIC DNA]</scope>
    <source>
        <strain evidence="2">ATCC 51198 / DSM 5511 / JCM 9101 / NCIMB 13204 / VKM B-1734 / 4k</strain>
    </source>
</reference>
<dbReference type="KEGG" id="htu:Htur_5032"/>
<evidence type="ECO:0000313" key="2">
    <source>
        <dbReference type="Proteomes" id="UP000001903"/>
    </source>
</evidence>
<sequence>MALQITGTFDSPSESTRRVYIPADIVTDSAFPFEAGDPYVLRVSRHEGFAVTPPDSARETIELPPIDEDLL</sequence>
<dbReference type="AlphaFoldDB" id="D2S3H3"/>
<dbReference type="HOGENOM" id="CLU_2730269_0_0_2"/>
<dbReference type="GeneID" id="8745838"/>
<keyword evidence="2" id="KW-1185">Reference proteome</keyword>
<proteinExistence type="predicted"/>
<dbReference type="EMBL" id="CP001865">
    <property type="protein sequence ID" value="ADB63920.1"/>
    <property type="molecule type" value="Genomic_DNA"/>
</dbReference>
<keyword evidence="1" id="KW-0614">Plasmid</keyword>
<geneLocation type="plasmid" evidence="1 2">
    <name>pHTUR05</name>
</geneLocation>
<name>D2S3H3_HALTV</name>
<accession>D2S3H3</accession>
<dbReference type="RefSeq" id="WP_012946159.1">
    <property type="nucleotide sequence ID" value="NC_013748.1"/>
</dbReference>
<dbReference type="OrthoDB" id="190263at2157"/>
<organism evidence="1 2">
    <name type="scientific">Haloterrigena turkmenica (strain ATCC 51198 / DSM 5511 / JCM 9101 / NCIMB 13204 / VKM B-1734 / 4k)</name>
    <name type="common">Halococcus turkmenicus</name>
    <dbReference type="NCBI Taxonomy" id="543526"/>
    <lineage>
        <taxon>Archaea</taxon>
        <taxon>Methanobacteriati</taxon>
        <taxon>Methanobacteriota</taxon>
        <taxon>Stenosarchaea group</taxon>
        <taxon>Halobacteria</taxon>
        <taxon>Halobacteriales</taxon>
        <taxon>Natrialbaceae</taxon>
        <taxon>Haloterrigena</taxon>
    </lineage>
</organism>
<protein>
    <submittedName>
        <fullName evidence="1">Uncharacterized protein</fullName>
    </submittedName>
</protein>
<dbReference type="Proteomes" id="UP000001903">
    <property type="component" value="Plasmid pHTUR05"/>
</dbReference>
<gene>
    <name evidence="1" type="ordered locus">Htur_5032</name>
</gene>
<evidence type="ECO:0000313" key="1">
    <source>
        <dbReference type="EMBL" id="ADB63920.1"/>
    </source>
</evidence>